<dbReference type="EMBL" id="HBUF01076704">
    <property type="protein sequence ID" value="CAG6631421.1"/>
    <property type="molecule type" value="Transcribed_RNA"/>
</dbReference>
<evidence type="ECO:0000256" key="2">
    <source>
        <dbReference type="SAM" id="SignalP"/>
    </source>
</evidence>
<protein>
    <submittedName>
        <fullName evidence="3">Uncharacterized protein</fullName>
    </submittedName>
</protein>
<dbReference type="AlphaFoldDB" id="A0A8D8Z2N4"/>
<feature type="chain" id="PRO_5036262640" evidence="2">
    <location>
        <begin position="26"/>
        <end position="105"/>
    </location>
</feature>
<keyword evidence="1" id="KW-0472">Membrane</keyword>
<dbReference type="EMBL" id="HBUF01076705">
    <property type="protein sequence ID" value="CAG6631424.1"/>
    <property type="molecule type" value="Transcribed_RNA"/>
</dbReference>
<dbReference type="EMBL" id="HBUF01262578">
    <property type="protein sequence ID" value="CAG6683329.1"/>
    <property type="molecule type" value="Transcribed_RNA"/>
</dbReference>
<dbReference type="EMBL" id="HBUF01415321">
    <property type="protein sequence ID" value="CAG6739779.1"/>
    <property type="molecule type" value="Transcribed_RNA"/>
</dbReference>
<feature type="signal peptide" evidence="2">
    <location>
        <begin position="1"/>
        <end position="25"/>
    </location>
</feature>
<dbReference type="EMBL" id="HBUF01415320">
    <property type="protein sequence ID" value="CAG6739776.1"/>
    <property type="molecule type" value="Transcribed_RNA"/>
</dbReference>
<dbReference type="EMBL" id="HBUF01262579">
    <property type="protein sequence ID" value="CAG6683332.1"/>
    <property type="molecule type" value="Transcribed_RNA"/>
</dbReference>
<keyword evidence="1" id="KW-1133">Transmembrane helix</keyword>
<proteinExistence type="predicted"/>
<keyword evidence="1" id="KW-0812">Transmembrane</keyword>
<dbReference type="EMBL" id="HBUF01076703">
    <property type="protein sequence ID" value="CAG6631420.1"/>
    <property type="molecule type" value="Transcribed_RNA"/>
</dbReference>
<name>A0A8D8Z2N4_9HEMI</name>
<feature type="transmembrane region" description="Helical" evidence="1">
    <location>
        <begin position="83"/>
        <end position="104"/>
    </location>
</feature>
<evidence type="ECO:0000256" key="1">
    <source>
        <dbReference type="SAM" id="Phobius"/>
    </source>
</evidence>
<dbReference type="EMBL" id="HBUF01415319">
    <property type="protein sequence ID" value="CAG6739775.1"/>
    <property type="molecule type" value="Transcribed_RNA"/>
</dbReference>
<dbReference type="EMBL" id="HBUF01545835">
    <property type="protein sequence ID" value="CAG6756882.1"/>
    <property type="molecule type" value="Transcribed_RNA"/>
</dbReference>
<reference evidence="3" key="1">
    <citation type="submission" date="2021-05" db="EMBL/GenBank/DDBJ databases">
        <authorList>
            <person name="Alioto T."/>
            <person name="Alioto T."/>
            <person name="Gomez Garrido J."/>
        </authorList>
    </citation>
    <scope>NUCLEOTIDE SEQUENCE</scope>
</reference>
<keyword evidence="2" id="KW-0732">Signal</keyword>
<sequence>MKRPRPLVISVALLEFLASLKSAMARAIPDTPPAMVPRALNPLRIGITAGRNPPVMFGTLSTLEFPKTLFPLISFFAARKASLLSELTVLSLAFFIPFLAAEIIL</sequence>
<organism evidence="3">
    <name type="scientific">Cacopsylla melanoneura</name>
    <dbReference type="NCBI Taxonomy" id="428564"/>
    <lineage>
        <taxon>Eukaryota</taxon>
        <taxon>Metazoa</taxon>
        <taxon>Ecdysozoa</taxon>
        <taxon>Arthropoda</taxon>
        <taxon>Hexapoda</taxon>
        <taxon>Insecta</taxon>
        <taxon>Pterygota</taxon>
        <taxon>Neoptera</taxon>
        <taxon>Paraneoptera</taxon>
        <taxon>Hemiptera</taxon>
        <taxon>Sternorrhyncha</taxon>
        <taxon>Psylloidea</taxon>
        <taxon>Psyllidae</taxon>
        <taxon>Psyllinae</taxon>
        <taxon>Cacopsylla</taxon>
    </lineage>
</organism>
<dbReference type="EMBL" id="HBUF01545836">
    <property type="protein sequence ID" value="CAG6756886.1"/>
    <property type="molecule type" value="Transcribed_RNA"/>
</dbReference>
<accession>A0A8D8Z2N4</accession>
<evidence type="ECO:0000313" key="3">
    <source>
        <dbReference type="EMBL" id="CAG6739775.1"/>
    </source>
</evidence>
<dbReference type="EMBL" id="HBUF01262580">
    <property type="protein sequence ID" value="CAG6683335.1"/>
    <property type="molecule type" value="Transcribed_RNA"/>
</dbReference>
<dbReference type="EMBL" id="HBUF01545837">
    <property type="protein sequence ID" value="CAG6756889.1"/>
    <property type="molecule type" value="Transcribed_RNA"/>
</dbReference>